<reference evidence="1 2" key="1">
    <citation type="submission" date="2013-08" db="EMBL/GenBank/DDBJ databases">
        <title>Genome sequencing of Lysobacter.</title>
        <authorList>
            <person name="Zhang S."/>
            <person name="Wang G."/>
        </authorList>
    </citation>
    <scope>NUCLEOTIDE SEQUENCE [LARGE SCALE GENOMIC DNA]</scope>
    <source>
        <strain evidence="1 2">Ko07</strain>
    </source>
</reference>
<keyword evidence="2" id="KW-1185">Reference proteome</keyword>
<evidence type="ECO:0000313" key="2">
    <source>
        <dbReference type="Proteomes" id="UP000030017"/>
    </source>
</evidence>
<name>A0A0A0ESV1_9GAMM</name>
<comment type="caution">
    <text evidence="1">The sequence shown here is derived from an EMBL/GenBank/DDBJ whole genome shotgun (WGS) entry which is preliminary data.</text>
</comment>
<dbReference type="STRING" id="1122185.N792_07845"/>
<gene>
    <name evidence="1" type="ORF">N792_07845</name>
</gene>
<evidence type="ECO:0000313" key="1">
    <source>
        <dbReference type="EMBL" id="KGM52222.1"/>
    </source>
</evidence>
<dbReference type="AlphaFoldDB" id="A0A0A0ESV1"/>
<dbReference type="Proteomes" id="UP000030017">
    <property type="component" value="Unassembled WGS sequence"/>
</dbReference>
<accession>A0A0A0ESV1</accession>
<protein>
    <submittedName>
        <fullName evidence="1">Uncharacterized protein</fullName>
    </submittedName>
</protein>
<sequence>MDAVMRHHRAAWRVERVGWIIIALLLTATLLGAFGGGPISHARSGSTQALAVEYDRLLRSHAPTEYRFQAHPSVATGGVVRLRIDNVLMDLMEVDSIVPAPDAQMGGVGYTEFAFLMAASATSPISIVIRFRPATFGRYTGQVSVAGAAPLSIDHVVYP</sequence>
<dbReference type="RefSeq" id="WP_036193474.1">
    <property type="nucleotide sequence ID" value="NZ_AVPS01000004.1"/>
</dbReference>
<dbReference type="OrthoDB" id="6025423at2"/>
<proteinExistence type="predicted"/>
<dbReference type="EMBL" id="AVPS01000004">
    <property type="protein sequence ID" value="KGM52222.1"/>
    <property type="molecule type" value="Genomic_DNA"/>
</dbReference>
<organism evidence="1 2">
    <name type="scientific">Lysobacter concretionis Ko07 = DSM 16239</name>
    <dbReference type="NCBI Taxonomy" id="1122185"/>
    <lineage>
        <taxon>Bacteria</taxon>
        <taxon>Pseudomonadati</taxon>
        <taxon>Pseudomonadota</taxon>
        <taxon>Gammaproteobacteria</taxon>
        <taxon>Lysobacterales</taxon>
        <taxon>Lysobacteraceae</taxon>
        <taxon>Novilysobacter</taxon>
    </lineage>
</organism>